<feature type="signal peptide" evidence="1">
    <location>
        <begin position="1"/>
        <end position="23"/>
    </location>
</feature>
<dbReference type="AlphaFoldDB" id="A0A085VL07"/>
<name>A0A085VL07_PSESX</name>
<dbReference type="Gene3D" id="1.10.150.280">
    <property type="entry name" value="AF1531-like domain"/>
    <property type="match status" value="1"/>
</dbReference>
<dbReference type="SUPFAM" id="SSF47781">
    <property type="entry name" value="RuvA domain 2-like"/>
    <property type="match status" value="1"/>
</dbReference>
<gene>
    <name evidence="2" type="ORF">IV01_09945</name>
</gene>
<evidence type="ECO:0000313" key="2">
    <source>
        <dbReference type="EMBL" id="KFE56120.1"/>
    </source>
</evidence>
<feature type="chain" id="PRO_5001798878" evidence="1">
    <location>
        <begin position="24"/>
        <end position="129"/>
    </location>
</feature>
<reference evidence="2 3" key="1">
    <citation type="submission" date="2014-07" db="EMBL/GenBank/DDBJ databases">
        <title>Draft Genome Sequences of Environmental Pseudomonas syringae strains.</title>
        <authorList>
            <person name="Baltrus D.A."/>
            <person name="Berge O."/>
            <person name="Morris C."/>
        </authorList>
    </citation>
    <scope>NUCLEOTIDE SEQUENCE [LARGE SCALE GENOMIC DNA]</scope>
    <source>
        <strain evidence="2 3">GAW0119</strain>
    </source>
</reference>
<evidence type="ECO:0000313" key="3">
    <source>
        <dbReference type="Proteomes" id="UP000028631"/>
    </source>
</evidence>
<dbReference type="EMBL" id="JPQU01000029">
    <property type="protein sequence ID" value="KFE56120.1"/>
    <property type="molecule type" value="Genomic_DNA"/>
</dbReference>
<organism evidence="2 3">
    <name type="scientific">Pseudomonas syringae</name>
    <dbReference type="NCBI Taxonomy" id="317"/>
    <lineage>
        <taxon>Bacteria</taxon>
        <taxon>Pseudomonadati</taxon>
        <taxon>Pseudomonadota</taxon>
        <taxon>Gammaproteobacteria</taxon>
        <taxon>Pseudomonadales</taxon>
        <taxon>Pseudomonadaceae</taxon>
        <taxon>Pseudomonas</taxon>
    </lineage>
</organism>
<sequence>MRKSIVYSLIFALLGTASVAATAATDMAPAMGSSMKATAPAINSSMAAPAMSDMAAPAMQEQMMGQVNINTADAETLQKELSGIGKGKALAIVAYREANGEFTSVDELIEVKGIGKAILDKNRDKISIQ</sequence>
<protein>
    <submittedName>
        <fullName evidence="2">Competence protein ComEA</fullName>
    </submittedName>
</protein>
<dbReference type="PANTHER" id="PTHR21180:SF32">
    <property type="entry name" value="ENDONUCLEASE_EXONUCLEASE_PHOSPHATASE FAMILY DOMAIN-CONTAINING PROTEIN 1"/>
    <property type="match status" value="1"/>
</dbReference>
<dbReference type="Proteomes" id="UP000028631">
    <property type="component" value="Unassembled WGS sequence"/>
</dbReference>
<accession>A0A085VL07</accession>
<comment type="caution">
    <text evidence="2">The sequence shown here is derived from an EMBL/GenBank/DDBJ whole genome shotgun (WGS) entry which is preliminary data.</text>
</comment>
<dbReference type="NCBIfam" id="TIGR00426">
    <property type="entry name" value="competence protein ComEA helix-hairpin-helix repeat region"/>
    <property type="match status" value="1"/>
</dbReference>
<dbReference type="PATRIC" id="fig|317.175.peg.2065"/>
<dbReference type="PANTHER" id="PTHR21180">
    <property type="entry name" value="ENDONUCLEASE/EXONUCLEASE/PHOSPHATASE FAMILY DOMAIN-CONTAINING PROTEIN 1"/>
    <property type="match status" value="1"/>
</dbReference>
<dbReference type="InterPro" id="IPR010994">
    <property type="entry name" value="RuvA_2-like"/>
</dbReference>
<dbReference type="OrthoDB" id="7510573at2"/>
<dbReference type="GO" id="GO:0015628">
    <property type="term" value="P:protein secretion by the type II secretion system"/>
    <property type="evidence" value="ECO:0007669"/>
    <property type="project" value="TreeGrafter"/>
</dbReference>
<keyword evidence="3" id="KW-1185">Reference proteome</keyword>
<dbReference type="Pfam" id="PF12836">
    <property type="entry name" value="HHH_3"/>
    <property type="match status" value="1"/>
</dbReference>
<dbReference type="InterPro" id="IPR051675">
    <property type="entry name" value="Endo/Exo/Phosphatase_dom_1"/>
</dbReference>
<dbReference type="GO" id="GO:0015627">
    <property type="term" value="C:type II protein secretion system complex"/>
    <property type="evidence" value="ECO:0007669"/>
    <property type="project" value="TreeGrafter"/>
</dbReference>
<keyword evidence="1" id="KW-0732">Signal</keyword>
<evidence type="ECO:0000256" key="1">
    <source>
        <dbReference type="SAM" id="SignalP"/>
    </source>
</evidence>
<proteinExistence type="predicted"/>
<dbReference type="InterPro" id="IPR004509">
    <property type="entry name" value="Competence_ComEA_HhH"/>
</dbReference>